<dbReference type="CDD" id="cd06222">
    <property type="entry name" value="RNase_H_like"/>
    <property type="match status" value="1"/>
</dbReference>
<keyword evidence="2" id="KW-1185">Reference proteome</keyword>
<dbReference type="Gene3D" id="3.30.420.10">
    <property type="entry name" value="Ribonuclease H-like superfamily/Ribonuclease H"/>
    <property type="match status" value="1"/>
</dbReference>
<dbReference type="InterPro" id="IPR012337">
    <property type="entry name" value="RNaseH-like_sf"/>
</dbReference>
<evidence type="ECO:0000313" key="2">
    <source>
        <dbReference type="Proteomes" id="UP001652660"/>
    </source>
</evidence>
<dbReference type="GeneID" id="140009919"/>
<sequence length="302" mass="33171">MPSKCPFCPNEDTLDHGFVSCQVADQVWSWFERTLGLPARDANGLLLKLQGWWMHSSGSLRGTLFHLLSALICCELWKARNKAVYEDLRASPAQIRHRIVGLLNDIVNAHPFPSSASQESPLRLLGLNVPASRLWRTKCFTLIWSLPPYLDAKLNVDGSFLGNPGSSGDGGILGDHTGRVLMAFSFFYGFCTNMEAKAKALLEGLRQCLTLGLPQLIVQMDSKQLLCMVQQTSVTPWKLDTTIRRVRQLLTTAPVTLELCYRELNSAADALAKHAAMGGQSATYDASTLPPNVKGISALDAQ</sequence>
<organism evidence="2 3">
    <name type="scientific">Coffea arabica</name>
    <name type="common">Arabian coffee</name>
    <dbReference type="NCBI Taxonomy" id="13443"/>
    <lineage>
        <taxon>Eukaryota</taxon>
        <taxon>Viridiplantae</taxon>
        <taxon>Streptophyta</taxon>
        <taxon>Embryophyta</taxon>
        <taxon>Tracheophyta</taxon>
        <taxon>Spermatophyta</taxon>
        <taxon>Magnoliopsida</taxon>
        <taxon>eudicotyledons</taxon>
        <taxon>Gunneridae</taxon>
        <taxon>Pentapetalae</taxon>
        <taxon>asterids</taxon>
        <taxon>lamiids</taxon>
        <taxon>Gentianales</taxon>
        <taxon>Rubiaceae</taxon>
        <taxon>Ixoroideae</taxon>
        <taxon>Gardenieae complex</taxon>
        <taxon>Bertiereae - Coffeeae clade</taxon>
        <taxon>Coffeeae</taxon>
        <taxon>Coffea</taxon>
    </lineage>
</organism>
<gene>
    <name evidence="3" type="primary">LOC140009919</name>
</gene>
<reference evidence="3" key="1">
    <citation type="submission" date="2025-08" db="UniProtKB">
        <authorList>
            <consortium name="RefSeq"/>
        </authorList>
    </citation>
    <scope>IDENTIFICATION</scope>
    <source>
        <tissue evidence="3">Leaves</tissue>
    </source>
</reference>
<dbReference type="PANTHER" id="PTHR47723">
    <property type="entry name" value="OS05G0353850 PROTEIN"/>
    <property type="match status" value="1"/>
</dbReference>
<protein>
    <recommendedName>
        <fullName evidence="1">RNase H type-1 domain-containing protein</fullName>
    </recommendedName>
</protein>
<dbReference type="SUPFAM" id="SSF53098">
    <property type="entry name" value="Ribonuclease H-like"/>
    <property type="match status" value="1"/>
</dbReference>
<evidence type="ECO:0000259" key="1">
    <source>
        <dbReference type="PROSITE" id="PS50879"/>
    </source>
</evidence>
<dbReference type="InterPro" id="IPR036397">
    <property type="entry name" value="RNaseH_sf"/>
</dbReference>
<dbReference type="Proteomes" id="UP001652660">
    <property type="component" value="Chromosome 6e"/>
</dbReference>
<dbReference type="InterPro" id="IPR002156">
    <property type="entry name" value="RNaseH_domain"/>
</dbReference>
<dbReference type="PROSITE" id="PS50879">
    <property type="entry name" value="RNASE_H_1"/>
    <property type="match status" value="1"/>
</dbReference>
<proteinExistence type="predicted"/>
<dbReference type="InterPro" id="IPR053151">
    <property type="entry name" value="RNase_H-like"/>
</dbReference>
<accession>A0ABM4UYJ6</accession>
<dbReference type="RefSeq" id="XP_071912360.1">
    <property type="nucleotide sequence ID" value="XM_072056259.1"/>
</dbReference>
<evidence type="ECO:0000313" key="3">
    <source>
        <dbReference type="RefSeq" id="XP_071912360.1"/>
    </source>
</evidence>
<feature type="domain" description="RNase H type-1" evidence="1">
    <location>
        <begin position="148"/>
        <end position="277"/>
    </location>
</feature>
<dbReference type="Pfam" id="PF13456">
    <property type="entry name" value="RVT_3"/>
    <property type="match status" value="1"/>
</dbReference>
<name>A0ABM4UYJ6_COFAR</name>
<dbReference type="InterPro" id="IPR044730">
    <property type="entry name" value="RNase_H-like_dom_plant"/>
</dbReference>
<dbReference type="PANTHER" id="PTHR47723:SF19">
    <property type="entry name" value="POLYNUCLEOTIDYL TRANSFERASE, RIBONUCLEASE H-LIKE SUPERFAMILY PROTEIN"/>
    <property type="match status" value="1"/>
</dbReference>